<evidence type="ECO:0000313" key="3">
    <source>
        <dbReference type="Proteomes" id="UP001337655"/>
    </source>
</evidence>
<accession>A0AAV9PQ44</accession>
<dbReference type="AlphaFoldDB" id="A0AAV9PQ44"/>
<dbReference type="RefSeq" id="XP_064663565.1">
    <property type="nucleotide sequence ID" value="XM_064797331.1"/>
</dbReference>
<sequence>MDSKRVLRMQVLHPRKASLDSTLTQRSTNSQNLDDHTFATADLACENCLNQGRPTFGVSHGPLNPPAPVSPALASSRHDSTPSSCEHPSLNAGYTLLGLLTGPNTIPPGARTGVSLGPVADIKRAARNGDVRAQQAVEQWRRLEEAGTVNTGQGSQEQNVVFQDTSPPDEPIEIPERKVGERRHINSGVFVWNGWSWDVERPPPTASNVRSRQASAQGGDRQVGEQLQFNGVMYTWTGSRWDAAG</sequence>
<keyword evidence="3" id="KW-1185">Reference proteome</keyword>
<organism evidence="2 3">
    <name type="scientific">Saxophila tyrrhenica</name>
    <dbReference type="NCBI Taxonomy" id="1690608"/>
    <lineage>
        <taxon>Eukaryota</taxon>
        <taxon>Fungi</taxon>
        <taxon>Dikarya</taxon>
        <taxon>Ascomycota</taxon>
        <taxon>Pezizomycotina</taxon>
        <taxon>Dothideomycetes</taxon>
        <taxon>Dothideomycetidae</taxon>
        <taxon>Mycosphaerellales</taxon>
        <taxon>Extremaceae</taxon>
        <taxon>Saxophila</taxon>
    </lineage>
</organism>
<dbReference type="EMBL" id="JAVRRT010000001">
    <property type="protein sequence ID" value="KAK5174927.1"/>
    <property type="molecule type" value="Genomic_DNA"/>
</dbReference>
<feature type="region of interest" description="Disordered" evidence="1">
    <location>
        <begin position="61"/>
        <end position="86"/>
    </location>
</feature>
<feature type="region of interest" description="Disordered" evidence="1">
    <location>
        <begin position="146"/>
        <end position="177"/>
    </location>
</feature>
<feature type="compositionally biased region" description="Polar residues" evidence="1">
    <location>
        <begin position="148"/>
        <end position="166"/>
    </location>
</feature>
<reference evidence="2 3" key="1">
    <citation type="submission" date="2023-08" db="EMBL/GenBank/DDBJ databases">
        <title>Black Yeasts Isolated from many extreme environments.</title>
        <authorList>
            <person name="Coleine C."/>
            <person name="Stajich J.E."/>
            <person name="Selbmann L."/>
        </authorList>
    </citation>
    <scope>NUCLEOTIDE SEQUENCE [LARGE SCALE GENOMIC DNA]</scope>
    <source>
        <strain evidence="2 3">CCFEE 5935</strain>
    </source>
</reference>
<name>A0AAV9PQ44_9PEZI</name>
<gene>
    <name evidence="2" type="ORF">LTR77_000063</name>
</gene>
<dbReference type="Proteomes" id="UP001337655">
    <property type="component" value="Unassembled WGS sequence"/>
</dbReference>
<comment type="caution">
    <text evidence="2">The sequence shown here is derived from an EMBL/GenBank/DDBJ whole genome shotgun (WGS) entry which is preliminary data.</text>
</comment>
<feature type="compositionally biased region" description="Polar residues" evidence="1">
    <location>
        <begin position="206"/>
        <end position="216"/>
    </location>
</feature>
<proteinExistence type="predicted"/>
<feature type="region of interest" description="Disordered" evidence="1">
    <location>
        <begin position="203"/>
        <end position="224"/>
    </location>
</feature>
<evidence type="ECO:0000313" key="2">
    <source>
        <dbReference type="EMBL" id="KAK5174927.1"/>
    </source>
</evidence>
<evidence type="ECO:0000256" key="1">
    <source>
        <dbReference type="SAM" id="MobiDB-lite"/>
    </source>
</evidence>
<dbReference type="GeneID" id="89921415"/>
<protein>
    <submittedName>
        <fullName evidence="2">Uncharacterized protein</fullName>
    </submittedName>
</protein>